<protein>
    <recommendedName>
        <fullName evidence="3">Clu domain-containing protein</fullName>
    </recommendedName>
</protein>
<dbReference type="SUPFAM" id="SSF48452">
    <property type="entry name" value="TPR-like"/>
    <property type="match status" value="2"/>
</dbReference>
<feature type="region of interest" description="Disordered" evidence="2">
    <location>
        <begin position="1"/>
        <end position="20"/>
    </location>
</feature>
<dbReference type="Proteomes" id="UP001209570">
    <property type="component" value="Unassembled WGS sequence"/>
</dbReference>
<dbReference type="InterPro" id="IPR027523">
    <property type="entry name" value="CLU_prot"/>
</dbReference>
<evidence type="ECO:0000313" key="5">
    <source>
        <dbReference type="Proteomes" id="UP001209570"/>
    </source>
</evidence>
<evidence type="ECO:0000256" key="1">
    <source>
        <dbReference type="ARBA" id="ARBA00022490"/>
    </source>
</evidence>
<feature type="region of interest" description="Disordered" evidence="2">
    <location>
        <begin position="900"/>
        <end position="939"/>
    </location>
</feature>
<feature type="compositionally biased region" description="Basic and acidic residues" evidence="2">
    <location>
        <begin position="160"/>
        <end position="169"/>
    </location>
</feature>
<feature type="compositionally biased region" description="Basic residues" evidence="2">
    <location>
        <begin position="229"/>
        <end position="241"/>
    </location>
</feature>
<feature type="domain" description="Clu" evidence="3">
    <location>
        <begin position="399"/>
        <end position="666"/>
    </location>
</feature>
<keyword evidence="1" id="KW-0963">Cytoplasm</keyword>
<feature type="compositionally biased region" description="Low complexity" evidence="2">
    <location>
        <begin position="1"/>
        <end position="17"/>
    </location>
</feature>
<reference evidence="4" key="1">
    <citation type="submission" date="2021-12" db="EMBL/GenBank/DDBJ databases">
        <title>Prjna785345.</title>
        <authorList>
            <person name="Rujirawat T."/>
            <person name="Krajaejun T."/>
        </authorList>
    </citation>
    <scope>NUCLEOTIDE SEQUENCE</scope>
    <source>
        <strain evidence="4">Pi057C3</strain>
    </source>
</reference>
<dbReference type="InterPro" id="IPR033646">
    <property type="entry name" value="CLU-central"/>
</dbReference>
<evidence type="ECO:0000256" key="2">
    <source>
        <dbReference type="SAM" id="MobiDB-lite"/>
    </source>
</evidence>
<dbReference type="InterPro" id="IPR011990">
    <property type="entry name" value="TPR-like_helical_dom_sf"/>
</dbReference>
<evidence type="ECO:0000313" key="4">
    <source>
        <dbReference type="EMBL" id="KAJ0397941.1"/>
    </source>
</evidence>
<proteinExistence type="predicted"/>
<dbReference type="EMBL" id="JAKCXM010000233">
    <property type="protein sequence ID" value="KAJ0397941.1"/>
    <property type="molecule type" value="Genomic_DNA"/>
</dbReference>
<feature type="region of interest" description="Disordered" evidence="2">
    <location>
        <begin position="217"/>
        <end position="262"/>
    </location>
</feature>
<dbReference type="PANTHER" id="PTHR12601">
    <property type="entry name" value="EUKARYOTIC TRANSLATION INITIATION FACTOR 3 SUBUNIT EIF-3"/>
    <property type="match status" value="1"/>
</dbReference>
<feature type="compositionally biased region" description="Basic residues" evidence="2">
    <location>
        <begin position="917"/>
        <end position="927"/>
    </location>
</feature>
<dbReference type="Pfam" id="PF15044">
    <property type="entry name" value="CLU_N"/>
    <property type="match status" value="1"/>
</dbReference>
<feature type="region of interest" description="Disordered" evidence="2">
    <location>
        <begin position="135"/>
        <end position="169"/>
    </location>
</feature>
<dbReference type="InterPro" id="IPR025697">
    <property type="entry name" value="CLU_dom"/>
</dbReference>
<sequence>MGEAEPQPQQPQQQLLESEAEPAVEDATFAVVVVPAQADAEPIRLDGVSPADTVLSLRQLLAEFPALACHTCYHLEVQRAEGEWLPLNDFVELGEYEAVADGAVLRMVLEKYDARKVRTHVRRFRDVLQNPPIPQTSSVINADGVSSADEAEEPVASPESEPKEELDDAAKKELTEKQLQHLRAIHEKLEGVKVPVPCDLGEFYAASMMPSSIASTESASNDAKAGAKAGKKGKNGKKKSNKNAAANGQEASSPQKQLEDALESAKLPQCVRSIVFSGFNPPPGPRKLAGDLMYLEITTEDNAVHFVTAHVNGFYVNRSTATTFDPQPRAGSSPKHLLLDVLLSASEKFRASYEALLAKAARLAQHGPASIEWMVAAGNPIGGKQPWNVPVGIRGQSESKHAYDANRAEDELCATFGMDERGVMRDWNEEYQCCRELPATTLKEQLVRSRVMYKIMNEFVEAATQGAVAIVEGHIPPINPMDDSSAHVYVFNNIFFSLSLDGKTGVSGKDAASGEEAAYSSANRDLLGVKAFNEADVTGLHTLATAVVDYLGVRVIAQSVIPGILQGEAASKLIYGSVDGGKTIASNAKMHELMLAAGEKLHIAERRLQPLGKDEETEEAAPAGGEAGTEIVSLCGPVEAKGILGSDGRMYVLDLVRTTPKDATFYAEGSDKEQAENGLHFKREDDGYVALLRPELVQLYALWKQNQIRKAKREELAAAKKEQDNKEGGEDKQEEAVEKKADEADGEAVEVAVPPIRLNPNALMKYPASVDEEEAREDEKAVRDAAEYLQQVVVPAFVTDMRRGAIAPADGHSLTELMHSCGINMRYLGRIASLVKKLEAFGGISKYVLELIEVEMIARAVKHIVADVLNSNEDVRAAPGESIVQLLNAVLGGWEEDVETSEPASKGLSEKNPNNKKNQKKKNKASKKPSDVNGGADVTKDSLSLDGESVWRRIATQVKQRFDYTLTLWNAYDVCSPEPATPNDEQEINRKFRRVHKNVLLRRLCQRLGLRIASKSYDFASSSPFALDDLKGVVPVVKHSLPAHPLKHAKQLLERGRLHLSGGALATAYELLQEASGLLFQVVGGAHEDAALCSSSLATVLFHAGDVAGAVSQQQRALALYTQLQGLDFHDTAFAHANHALFLHANSQTDLAVAHLRRAIYLLELCAGPHFPEISSLYLRMGSMCQDVGQVTLALLCYRESLHRGEFDRLQAANTLHQMALACSLVGGFRDALTYEKRVYSLLRESFGDEDPRVKESLKFMAKFTERAVEGAKGRREVDAAAAADAIAQELLDELAIKETADRKKKSKAAGKKH</sequence>
<organism evidence="4 5">
    <name type="scientific">Pythium insidiosum</name>
    <name type="common">Pythiosis disease agent</name>
    <dbReference type="NCBI Taxonomy" id="114742"/>
    <lineage>
        <taxon>Eukaryota</taxon>
        <taxon>Sar</taxon>
        <taxon>Stramenopiles</taxon>
        <taxon>Oomycota</taxon>
        <taxon>Peronosporomycetes</taxon>
        <taxon>Pythiales</taxon>
        <taxon>Pythiaceae</taxon>
        <taxon>Pythium</taxon>
    </lineage>
</organism>
<evidence type="ECO:0000259" key="3">
    <source>
        <dbReference type="PROSITE" id="PS51823"/>
    </source>
</evidence>
<feature type="compositionally biased region" description="Basic and acidic residues" evidence="2">
    <location>
        <begin position="719"/>
        <end position="743"/>
    </location>
</feature>
<feature type="region of interest" description="Disordered" evidence="2">
    <location>
        <begin position="719"/>
        <end position="747"/>
    </location>
</feature>
<keyword evidence="5" id="KW-1185">Reference proteome</keyword>
<dbReference type="PROSITE" id="PS51823">
    <property type="entry name" value="CLU"/>
    <property type="match status" value="1"/>
</dbReference>
<dbReference type="CDD" id="cd15466">
    <property type="entry name" value="CLU-central"/>
    <property type="match status" value="1"/>
</dbReference>
<dbReference type="GO" id="GO:0005737">
    <property type="term" value="C:cytoplasm"/>
    <property type="evidence" value="ECO:0007669"/>
    <property type="project" value="TreeGrafter"/>
</dbReference>
<feature type="compositionally biased region" description="Low complexity" evidence="2">
    <location>
        <begin position="218"/>
        <end position="228"/>
    </location>
</feature>
<dbReference type="InterPro" id="IPR028275">
    <property type="entry name" value="CLU_N"/>
</dbReference>
<dbReference type="Gene3D" id="1.25.40.10">
    <property type="entry name" value="Tetratricopeptide repeat domain"/>
    <property type="match status" value="1"/>
</dbReference>
<dbReference type="InterPro" id="IPR023231">
    <property type="entry name" value="GSKIP_dom_sf"/>
</dbReference>
<gene>
    <name evidence="4" type="ORF">P43SY_006063</name>
</gene>
<dbReference type="PANTHER" id="PTHR12601:SF6">
    <property type="entry name" value="CLUSTERED MITOCHONDRIA PROTEIN HOMOLOG"/>
    <property type="match status" value="1"/>
</dbReference>
<name>A0AAD5LE67_PYTIN</name>
<dbReference type="Pfam" id="PF13236">
    <property type="entry name" value="CLU"/>
    <property type="match status" value="1"/>
</dbReference>
<accession>A0AAD5LE67</accession>
<comment type="caution">
    <text evidence="4">The sequence shown here is derived from an EMBL/GenBank/DDBJ whole genome shotgun (WGS) entry which is preliminary data.</text>
</comment>
<dbReference type="SUPFAM" id="SSF103107">
    <property type="entry name" value="Hypothetical protein c14orf129, hspc210"/>
    <property type="match status" value="1"/>
</dbReference>
<dbReference type="Pfam" id="PF12807">
    <property type="entry name" value="eIF3_p135"/>
    <property type="match status" value="1"/>
</dbReference>